<feature type="compositionally biased region" description="Polar residues" evidence="1">
    <location>
        <begin position="1"/>
        <end position="12"/>
    </location>
</feature>
<proteinExistence type="predicted"/>
<dbReference type="EMBL" id="JAHRIO010012952">
    <property type="protein sequence ID" value="MEQ2162958.1"/>
    <property type="molecule type" value="Genomic_DNA"/>
</dbReference>
<feature type="region of interest" description="Disordered" evidence="1">
    <location>
        <begin position="1"/>
        <end position="49"/>
    </location>
</feature>
<accession>A0ABV0MX20</accession>
<reference evidence="2 3" key="1">
    <citation type="submission" date="2021-06" db="EMBL/GenBank/DDBJ databases">
        <authorList>
            <person name="Palmer J.M."/>
        </authorList>
    </citation>
    <scope>NUCLEOTIDE SEQUENCE [LARGE SCALE GENOMIC DNA]</scope>
    <source>
        <strain evidence="2 3">GA_2019</strain>
        <tissue evidence="2">Muscle</tissue>
    </source>
</reference>
<organism evidence="2 3">
    <name type="scientific">Goodea atripinnis</name>
    <dbReference type="NCBI Taxonomy" id="208336"/>
    <lineage>
        <taxon>Eukaryota</taxon>
        <taxon>Metazoa</taxon>
        <taxon>Chordata</taxon>
        <taxon>Craniata</taxon>
        <taxon>Vertebrata</taxon>
        <taxon>Euteleostomi</taxon>
        <taxon>Actinopterygii</taxon>
        <taxon>Neopterygii</taxon>
        <taxon>Teleostei</taxon>
        <taxon>Neoteleostei</taxon>
        <taxon>Acanthomorphata</taxon>
        <taxon>Ovalentaria</taxon>
        <taxon>Atherinomorphae</taxon>
        <taxon>Cyprinodontiformes</taxon>
        <taxon>Goodeidae</taxon>
        <taxon>Goodea</taxon>
    </lineage>
</organism>
<protein>
    <submittedName>
        <fullName evidence="2">Uncharacterized protein</fullName>
    </submittedName>
</protein>
<gene>
    <name evidence="2" type="ORF">GOODEAATRI_025307</name>
</gene>
<dbReference type="Proteomes" id="UP001476798">
    <property type="component" value="Unassembled WGS sequence"/>
</dbReference>
<evidence type="ECO:0000313" key="2">
    <source>
        <dbReference type="EMBL" id="MEQ2162958.1"/>
    </source>
</evidence>
<evidence type="ECO:0000256" key="1">
    <source>
        <dbReference type="SAM" id="MobiDB-lite"/>
    </source>
</evidence>
<comment type="caution">
    <text evidence="2">The sequence shown here is derived from an EMBL/GenBank/DDBJ whole genome shotgun (WGS) entry which is preliminary data.</text>
</comment>
<keyword evidence="3" id="KW-1185">Reference proteome</keyword>
<name>A0ABV0MX20_9TELE</name>
<evidence type="ECO:0000313" key="3">
    <source>
        <dbReference type="Proteomes" id="UP001476798"/>
    </source>
</evidence>
<sequence length="101" mass="11170">MSRLTPQITRVTALSRGTVPGHHADGTGLSTGRAAPDRREGRQPRQLCSALTDSPRVTSVYALSRDLPSAVLRRISFVAPVEAIRQRVRPIESTMTLFWLF</sequence>